<dbReference type="Proteomes" id="UP001476950">
    <property type="component" value="Unassembled WGS sequence"/>
</dbReference>
<name>A0ABV0KJC2_9CYAN</name>
<evidence type="ECO:0008006" key="3">
    <source>
        <dbReference type="Google" id="ProtNLM"/>
    </source>
</evidence>
<comment type="caution">
    <text evidence="1">The sequence shown here is derived from an EMBL/GenBank/DDBJ whole genome shotgun (WGS) entry which is preliminary data.</text>
</comment>
<dbReference type="EMBL" id="JAMPLM010000010">
    <property type="protein sequence ID" value="MEP1059366.1"/>
    <property type="molecule type" value="Genomic_DNA"/>
</dbReference>
<evidence type="ECO:0000313" key="1">
    <source>
        <dbReference type="EMBL" id="MEP1059366.1"/>
    </source>
</evidence>
<gene>
    <name evidence="1" type="ORF">NDI38_13035</name>
</gene>
<dbReference type="RefSeq" id="WP_190448736.1">
    <property type="nucleotide sequence ID" value="NZ_JAMPLM010000010.1"/>
</dbReference>
<accession>A0ABV0KJC2</accession>
<protein>
    <recommendedName>
        <fullName evidence="3">Alpha/beta hydrolase</fullName>
    </recommendedName>
</protein>
<organism evidence="1 2">
    <name type="scientific">Stenomitos frigidus AS-A4</name>
    <dbReference type="NCBI Taxonomy" id="2933935"/>
    <lineage>
        <taxon>Bacteria</taxon>
        <taxon>Bacillati</taxon>
        <taxon>Cyanobacteriota</taxon>
        <taxon>Cyanophyceae</taxon>
        <taxon>Leptolyngbyales</taxon>
        <taxon>Leptolyngbyaceae</taxon>
        <taxon>Stenomitos</taxon>
    </lineage>
</organism>
<sequence>MLVWFMHGASVRESSYADPLRSHIISAFPDQGLALPEFYSCFWGDALGRTDQLWGLIQQDLEAFRWDHPQIDLDDVFHYRQRREQLISGFFNDIFNYLNTQQGREVRRLIAVQFLSFLTENPFEEDLHIVAHSLGSVILWDILFSENFDDSDPAFYIRHAIKGLSGHSNGRKVKLRSVTTLGSPIIIFSQFLRINGDRLKAFASRYTAEPLRWVNVIHASDVFAYPIRASLELDNSNLYFQDHYLGDRSFFKKQIGDVTMALGLLADHSRYWRSSRVARVAIANLLGDYPALEQTSPILEFGESD</sequence>
<keyword evidence="2" id="KW-1185">Reference proteome</keyword>
<proteinExistence type="predicted"/>
<reference evidence="1 2" key="1">
    <citation type="submission" date="2022-04" db="EMBL/GenBank/DDBJ databases">
        <title>Positive selection, recombination, and allopatry shape intraspecific diversity of widespread and dominant cyanobacteria.</title>
        <authorList>
            <person name="Wei J."/>
            <person name="Shu W."/>
            <person name="Hu C."/>
        </authorList>
    </citation>
    <scope>NUCLEOTIDE SEQUENCE [LARGE SCALE GENOMIC DNA]</scope>
    <source>
        <strain evidence="1 2">AS-A4</strain>
    </source>
</reference>
<evidence type="ECO:0000313" key="2">
    <source>
        <dbReference type="Proteomes" id="UP001476950"/>
    </source>
</evidence>